<name>A0AAN6KTG8_9PEZI</name>
<protein>
    <submittedName>
        <fullName evidence="2">Uncharacterized protein</fullName>
    </submittedName>
</protein>
<organism evidence="2 3">
    <name type="scientific">Friedmanniomyces endolithicus</name>
    <dbReference type="NCBI Taxonomy" id="329885"/>
    <lineage>
        <taxon>Eukaryota</taxon>
        <taxon>Fungi</taxon>
        <taxon>Dikarya</taxon>
        <taxon>Ascomycota</taxon>
        <taxon>Pezizomycotina</taxon>
        <taxon>Dothideomycetes</taxon>
        <taxon>Dothideomycetidae</taxon>
        <taxon>Mycosphaerellales</taxon>
        <taxon>Teratosphaeriaceae</taxon>
        <taxon>Friedmanniomyces</taxon>
    </lineage>
</organism>
<proteinExistence type="predicted"/>
<dbReference type="Proteomes" id="UP001175353">
    <property type="component" value="Unassembled WGS sequence"/>
</dbReference>
<accession>A0AAN6KTG8</accession>
<evidence type="ECO:0000256" key="1">
    <source>
        <dbReference type="SAM" id="MobiDB-lite"/>
    </source>
</evidence>
<evidence type="ECO:0000313" key="3">
    <source>
        <dbReference type="Proteomes" id="UP001175353"/>
    </source>
</evidence>
<dbReference type="EMBL" id="JAUJLE010000032">
    <property type="protein sequence ID" value="KAK1002049.1"/>
    <property type="molecule type" value="Genomic_DNA"/>
</dbReference>
<sequence length="127" mass="13562">MRDSIMNNEDTDIYSQSAIADGVEHAAVRVEPGNAATSLQHPNKHAAVQEKSNGNDGLRRWWTAPAGDSPEEHHPTLGVDGVSLSFVGRPLPELWMEGDRLPSKGVADMPPALGGKPQAGTRGEESE</sequence>
<gene>
    <name evidence="2" type="ORF">LTR91_005145</name>
</gene>
<evidence type="ECO:0000313" key="2">
    <source>
        <dbReference type="EMBL" id="KAK1002049.1"/>
    </source>
</evidence>
<feature type="region of interest" description="Disordered" evidence="1">
    <location>
        <begin position="35"/>
        <end position="81"/>
    </location>
</feature>
<comment type="caution">
    <text evidence="2">The sequence shown here is derived from an EMBL/GenBank/DDBJ whole genome shotgun (WGS) entry which is preliminary data.</text>
</comment>
<dbReference type="AlphaFoldDB" id="A0AAN6KTG8"/>
<feature type="region of interest" description="Disordered" evidence="1">
    <location>
        <begin position="98"/>
        <end position="127"/>
    </location>
</feature>
<reference evidence="2" key="1">
    <citation type="submission" date="2023-06" db="EMBL/GenBank/DDBJ databases">
        <title>Black Yeasts Isolated from many extreme environments.</title>
        <authorList>
            <person name="Coleine C."/>
            <person name="Stajich J.E."/>
            <person name="Selbmann L."/>
        </authorList>
    </citation>
    <scope>NUCLEOTIDE SEQUENCE</scope>
    <source>
        <strain evidence="2">CCFEE 5200</strain>
    </source>
</reference>
<keyword evidence="3" id="KW-1185">Reference proteome</keyword>